<comment type="caution">
    <text evidence="2">The sequence shown here is derived from an EMBL/GenBank/DDBJ whole genome shotgun (WGS) entry which is preliminary data.</text>
</comment>
<feature type="compositionally biased region" description="Gly residues" evidence="1">
    <location>
        <begin position="55"/>
        <end position="64"/>
    </location>
</feature>
<protein>
    <submittedName>
        <fullName evidence="2">Uncharacterized protein</fullName>
    </submittedName>
</protein>
<gene>
    <name evidence="2" type="ORF">EVA_13911</name>
</gene>
<accession>J9FSP5</accession>
<dbReference type="EMBL" id="AMCI01004491">
    <property type="protein sequence ID" value="EJW97981.1"/>
    <property type="molecule type" value="Genomic_DNA"/>
</dbReference>
<evidence type="ECO:0000256" key="1">
    <source>
        <dbReference type="SAM" id="MobiDB-lite"/>
    </source>
</evidence>
<evidence type="ECO:0000313" key="2">
    <source>
        <dbReference type="EMBL" id="EJW97981.1"/>
    </source>
</evidence>
<feature type="region of interest" description="Disordered" evidence="1">
    <location>
        <begin position="29"/>
        <end position="64"/>
    </location>
</feature>
<reference evidence="2" key="1">
    <citation type="journal article" date="2012" name="PLoS ONE">
        <title>Gene sets for utilization of primary and secondary nutrition supplies in the distal gut of endangered iberian lynx.</title>
        <authorList>
            <person name="Alcaide M."/>
            <person name="Messina E."/>
            <person name="Richter M."/>
            <person name="Bargiela R."/>
            <person name="Peplies J."/>
            <person name="Huws S.A."/>
            <person name="Newbold C.J."/>
            <person name="Golyshin P.N."/>
            <person name="Simon M.A."/>
            <person name="Lopez G."/>
            <person name="Yakimov M.M."/>
            <person name="Ferrer M."/>
        </authorList>
    </citation>
    <scope>NUCLEOTIDE SEQUENCE</scope>
</reference>
<proteinExistence type="predicted"/>
<sequence length="64" mass="6350">MSAAAGIPAAGTELLAWPGGDVGQVTGRGKSLSCVWSPAPSKESPAVRGRSRQGNLGGKKGSPF</sequence>
<dbReference type="AlphaFoldDB" id="J9FSP5"/>
<organism evidence="2">
    <name type="scientific">gut metagenome</name>
    <dbReference type="NCBI Taxonomy" id="749906"/>
    <lineage>
        <taxon>unclassified sequences</taxon>
        <taxon>metagenomes</taxon>
        <taxon>organismal metagenomes</taxon>
    </lineage>
</organism>
<name>J9FSP5_9ZZZZ</name>